<feature type="compositionally biased region" description="Acidic residues" evidence="8">
    <location>
        <begin position="596"/>
        <end position="613"/>
    </location>
</feature>
<evidence type="ECO:0000256" key="1">
    <source>
        <dbReference type="ARBA" id="ARBA00022618"/>
    </source>
</evidence>
<dbReference type="EMBL" id="CAAKMV010000141">
    <property type="protein sequence ID" value="VIO59745.1"/>
    <property type="molecule type" value="Genomic_DNA"/>
</dbReference>
<dbReference type="GO" id="GO:0031145">
    <property type="term" value="P:anaphase-promoting complex-dependent catabolic process"/>
    <property type="evidence" value="ECO:0007669"/>
    <property type="project" value="TreeGrafter"/>
</dbReference>
<dbReference type="Pfam" id="PF12895">
    <property type="entry name" value="ANAPC3"/>
    <property type="match status" value="1"/>
</dbReference>
<evidence type="ECO:0000313" key="10">
    <source>
        <dbReference type="EMBL" id="VIO59745.1"/>
    </source>
</evidence>
<evidence type="ECO:0000256" key="2">
    <source>
        <dbReference type="ARBA" id="ARBA00022737"/>
    </source>
</evidence>
<dbReference type="InterPro" id="IPR011990">
    <property type="entry name" value="TPR-like_helical_dom_sf"/>
</dbReference>
<evidence type="ECO:0000256" key="3">
    <source>
        <dbReference type="ARBA" id="ARBA00022776"/>
    </source>
</evidence>
<dbReference type="Gene3D" id="1.25.40.10">
    <property type="entry name" value="Tetratricopeptide repeat domain"/>
    <property type="match status" value="1"/>
</dbReference>
<dbReference type="EMBL" id="CAJPIJ010000189">
    <property type="protein sequence ID" value="CAG2008145.1"/>
    <property type="molecule type" value="Genomic_DNA"/>
</dbReference>
<dbReference type="InterPro" id="IPR013869">
    <property type="entry name" value="DUF1757"/>
</dbReference>
<dbReference type="InterPro" id="IPR019734">
    <property type="entry name" value="TPR_rpt"/>
</dbReference>
<dbReference type="AlphaFoldDB" id="A0A4E9EA85"/>
<dbReference type="GO" id="GO:0016567">
    <property type="term" value="P:protein ubiquitination"/>
    <property type="evidence" value="ECO:0007669"/>
    <property type="project" value="TreeGrafter"/>
</dbReference>
<reference evidence="10" key="1">
    <citation type="submission" date="2019-04" db="EMBL/GenBank/DDBJ databases">
        <authorList>
            <person name="Melise S."/>
            <person name="Noan J."/>
            <person name="Okalmin O."/>
        </authorList>
    </citation>
    <scope>NUCLEOTIDE SEQUENCE</scope>
    <source>
        <strain evidence="10">FN9</strain>
    </source>
</reference>
<keyword evidence="6" id="KW-0131">Cell cycle</keyword>
<keyword evidence="4" id="KW-0833">Ubl conjugation pathway</keyword>
<evidence type="ECO:0000256" key="7">
    <source>
        <dbReference type="PROSITE-ProRule" id="PRU00339"/>
    </source>
</evidence>
<keyword evidence="3" id="KW-0498">Mitosis</keyword>
<keyword evidence="1" id="KW-0132">Cell division</keyword>
<evidence type="ECO:0000256" key="8">
    <source>
        <dbReference type="SAM" id="MobiDB-lite"/>
    </source>
</evidence>
<dbReference type="GO" id="GO:0005680">
    <property type="term" value="C:anaphase-promoting complex"/>
    <property type="evidence" value="ECO:0007669"/>
    <property type="project" value="UniProtKB-ARBA"/>
</dbReference>
<evidence type="ECO:0000256" key="6">
    <source>
        <dbReference type="ARBA" id="ARBA00023306"/>
    </source>
</evidence>
<gene>
    <name evidence="10" type="ORF">FUG_LOCUS356054</name>
    <name evidence="9" type="ORF">MDCFG202_LOCUS546081</name>
</gene>
<feature type="region of interest" description="Disordered" evidence="8">
    <location>
        <begin position="580"/>
        <end position="626"/>
    </location>
</feature>
<dbReference type="GO" id="GO:0051301">
    <property type="term" value="P:cell division"/>
    <property type="evidence" value="ECO:0007669"/>
    <property type="project" value="UniProtKB-KW"/>
</dbReference>
<feature type="repeat" description="TPR" evidence="7">
    <location>
        <begin position="491"/>
        <end position="524"/>
    </location>
</feature>
<dbReference type="PANTHER" id="PTHR12558:SF9">
    <property type="entry name" value="CELL DIVISION CYCLE PROTEIN 16 HOMOLOG"/>
    <property type="match status" value="1"/>
</dbReference>
<name>A0A4E9EA85_GIBZA</name>
<keyword evidence="5 7" id="KW-0802">TPR repeat</keyword>
<feature type="repeat" description="TPR" evidence="7">
    <location>
        <begin position="314"/>
        <end position="347"/>
    </location>
</feature>
<dbReference type="PROSITE" id="PS50005">
    <property type="entry name" value="TPR"/>
    <property type="match status" value="2"/>
</dbReference>
<feature type="region of interest" description="Disordered" evidence="8">
    <location>
        <begin position="99"/>
        <end position="125"/>
    </location>
</feature>
<evidence type="ECO:0000313" key="9">
    <source>
        <dbReference type="EMBL" id="CAG2008145.1"/>
    </source>
</evidence>
<dbReference type="Pfam" id="PF13432">
    <property type="entry name" value="TPR_16"/>
    <property type="match status" value="1"/>
</dbReference>
<proteinExistence type="predicted"/>
<dbReference type="GO" id="GO:0045842">
    <property type="term" value="P:positive regulation of mitotic metaphase/anaphase transition"/>
    <property type="evidence" value="ECO:0007669"/>
    <property type="project" value="TreeGrafter"/>
</dbReference>
<evidence type="ECO:0008006" key="11">
    <source>
        <dbReference type="Google" id="ProtNLM"/>
    </source>
</evidence>
<dbReference type="GO" id="GO:0005737">
    <property type="term" value="C:cytoplasm"/>
    <property type="evidence" value="ECO:0007669"/>
    <property type="project" value="TreeGrafter"/>
</dbReference>
<dbReference type="PANTHER" id="PTHR12558">
    <property type="entry name" value="CELL DIVISION CYCLE 16,23,27"/>
    <property type="match status" value="1"/>
</dbReference>
<sequence length="799" mass="89581">MESFLREWRQDALNKAQYESAIFIGDKLLALTNDDQDAFWLAQVHFATGNYTRAQAFLSSQNLISRNPSCRYLAGHCLIKQSRFDEALSVLGDRNPTHLIANGASNKRKTQPRQTRRRDPVAEEEASNRRYEAAMCFLRGICYAKQNAFDRAKECYKDAVRIDVQCFEAFQQLMNNNLLSPDEEWQFLESLDFDAIHVSGDASASQQAAEFTKMLYTTRLSKYRNPAAFETAYDSLSTHYHLASNPDLQLARADLLYTQCRYRDALNITNEILQEDKYNFSVYPVHLACLFELKEKNLLFLIAHDLADSHPEEPCSWLAVGIYYFSIGKIPEARRYFSKASMMDAHFGPAWIGFAHTFAAEGEHDQAISAYSTAARLFMGTHLPQVFLGMQNHALNNMTLAEEFLKTAYGLCKTDPLLLNEMGVVKYHQDKPKEAAQYFTAALKIADDMDSDPSAWLAARTNLGHAFRRLRHFNRALAEFDEVLRQGGKDAAIFSAKGLILMEQNKPEEAVTVLHEALAVNPQDSIATELLNKALEETILQDGAAESEAEDLIEFERMLGQQKHDAAVKVNGGRRTVGRMEKGKGRVRRSRRMTVLEDENDSEEKEDEIEENTQLDRTNKTSKSNMSRFYPHAPYAEDQPLARTILTTHVIVRAITLNTIIATGITTTRQVIPFFRPKSPDALTFFPRLIRSASTGTVAALGVGALMTYGRMRGREEIEWQDRSWRLLENPGQVETDDWTAVGAGAGALIGANAVKGLGMGWRGAVGGLGLGTVGGMLGYMAWRYGVNGGKFSKKGDAL</sequence>
<dbReference type="Pfam" id="PF13181">
    <property type="entry name" value="TPR_8"/>
    <property type="match status" value="1"/>
</dbReference>
<dbReference type="SMART" id="SM00028">
    <property type="entry name" value="TPR"/>
    <property type="match status" value="7"/>
</dbReference>
<organism evidence="10">
    <name type="scientific">Gibberella zeae</name>
    <name type="common">Wheat head blight fungus</name>
    <name type="synonym">Fusarium graminearum</name>
    <dbReference type="NCBI Taxonomy" id="5518"/>
    <lineage>
        <taxon>Eukaryota</taxon>
        <taxon>Fungi</taxon>
        <taxon>Dikarya</taxon>
        <taxon>Ascomycota</taxon>
        <taxon>Pezizomycotina</taxon>
        <taxon>Sordariomycetes</taxon>
        <taxon>Hypocreomycetidae</taxon>
        <taxon>Hypocreales</taxon>
        <taxon>Nectriaceae</taxon>
        <taxon>Fusarium</taxon>
    </lineage>
</organism>
<accession>A0A4E9EA85</accession>
<dbReference type="SUPFAM" id="SSF48452">
    <property type="entry name" value="TPR-like"/>
    <property type="match status" value="2"/>
</dbReference>
<feature type="compositionally biased region" description="Basic residues" evidence="8">
    <location>
        <begin position="106"/>
        <end position="116"/>
    </location>
</feature>
<keyword evidence="2" id="KW-0677">Repeat</keyword>
<evidence type="ECO:0000256" key="5">
    <source>
        <dbReference type="ARBA" id="ARBA00022803"/>
    </source>
</evidence>
<protein>
    <recommendedName>
        <fullName evidence="11">Anaphase-promoting complex subunit 6</fullName>
    </recommendedName>
</protein>
<dbReference type="Proteomes" id="UP000746612">
    <property type="component" value="Unassembled WGS sequence"/>
</dbReference>
<dbReference type="Pfam" id="PF08560">
    <property type="entry name" value="DUF1757"/>
    <property type="match status" value="1"/>
</dbReference>
<reference evidence="9" key="2">
    <citation type="submission" date="2021-03" db="EMBL/GenBank/DDBJ databases">
        <authorList>
            <person name="Alouane T."/>
            <person name="Langin T."/>
            <person name="Bonhomme L."/>
        </authorList>
    </citation>
    <scope>NUCLEOTIDE SEQUENCE</scope>
    <source>
        <strain evidence="9">MDC_Fg202</strain>
    </source>
</reference>
<evidence type="ECO:0000256" key="4">
    <source>
        <dbReference type="ARBA" id="ARBA00022786"/>
    </source>
</evidence>